<evidence type="ECO:0000313" key="1">
    <source>
        <dbReference type="EMBL" id="TNN20693.1"/>
    </source>
</evidence>
<dbReference type="EMBL" id="SKCS01000021">
    <property type="protein sequence ID" value="TNN20693.1"/>
    <property type="molecule type" value="Genomic_DNA"/>
</dbReference>
<dbReference type="Proteomes" id="UP000311919">
    <property type="component" value="Unassembled WGS sequence"/>
</dbReference>
<name>A0A4Z2DVV3_SCHJA</name>
<dbReference type="OrthoDB" id="9974851at2759"/>
<keyword evidence="2" id="KW-1185">Reference proteome</keyword>
<evidence type="ECO:0000313" key="2">
    <source>
        <dbReference type="Proteomes" id="UP000311919"/>
    </source>
</evidence>
<organism evidence="1 2">
    <name type="scientific">Schistosoma japonicum</name>
    <name type="common">Blood fluke</name>
    <dbReference type="NCBI Taxonomy" id="6182"/>
    <lineage>
        <taxon>Eukaryota</taxon>
        <taxon>Metazoa</taxon>
        <taxon>Spiralia</taxon>
        <taxon>Lophotrochozoa</taxon>
        <taxon>Platyhelminthes</taxon>
        <taxon>Trematoda</taxon>
        <taxon>Digenea</taxon>
        <taxon>Strigeidida</taxon>
        <taxon>Schistosomatoidea</taxon>
        <taxon>Schistosomatidae</taxon>
        <taxon>Schistosoma</taxon>
    </lineage>
</organism>
<protein>
    <submittedName>
        <fullName evidence="1">Uncharacterized protein</fullName>
    </submittedName>
</protein>
<accession>A0A4Z2DVV3</accession>
<gene>
    <name evidence="1" type="ORF">EWB00_003420</name>
</gene>
<sequence>MSDCIRTSRLDFGMRHELSENAQHDSKHLKEKISTYNVDRNYLNEDSNDLKLVSEIWSRYPDVNYRSSRPGAFFPWPQNIMGKRIEKHNSRSISPRAFLGIEIERRPPTNIPGSITMAFGRAAPGYYAKRYPDKETWYHSNVLHFHTSLPRYNPFSRNLDSCQSDDCQFKNYLFNINDMTEYQDKYLLHTTLIKKKST</sequence>
<comment type="caution">
    <text evidence="1">The sequence shown here is derived from an EMBL/GenBank/DDBJ whole genome shotgun (WGS) entry which is preliminary data.</text>
</comment>
<reference evidence="1 2" key="1">
    <citation type="submission" date="2019-03" db="EMBL/GenBank/DDBJ databases">
        <title>An improved genome assembly of the fluke Schistosoma japonicum.</title>
        <authorList>
            <person name="Hu W."/>
            <person name="Luo F."/>
            <person name="Yin M."/>
            <person name="Mo X."/>
            <person name="Sun C."/>
            <person name="Wu Q."/>
            <person name="Zhu B."/>
            <person name="Xiang M."/>
            <person name="Wang J."/>
            <person name="Wang Y."/>
            <person name="Zhang T."/>
            <person name="Xu B."/>
            <person name="Zheng H."/>
            <person name="Feng Z."/>
        </authorList>
    </citation>
    <scope>NUCLEOTIDE SEQUENCE [LARGE SCALE GENOMIC DNA]</scope>
    <source>
        <strain evidence="1">HuSjv2</strain>
        <tissue evidence="1">Worms</tissue>
    </source>
</reference>
<proteinExistence type="predicted"/>
<dbReference type="AlphaFoldDB" id="A0A4Z2DVV3"/>